<dbReference type="HAMAP" id="MF_00110">
    <property type="entry name" value="DHQ_synthase"/>
    <property type="match status" value="1"/>
</dbReference>
<comment type="catalytic activity">
    <reaction evidence="1 16">
        <text>7-phospho-2-dehydro-3-deoxy-D-arabino-heptonate = 3-dehydroquinate + phosphate</text>
        <dbReference type="Rhea" id="RHEA:21968"/>
        <dbReference type="ChEBI" id="CHEBI:32364"/>
        <dbReference type="ChEBI" id="CHEBI:43474"/>
        <dbReference type="ChEBI" id="CHEBI:58394"/>
        <dbReference type="EC" id="4.2.3.4"/>
    </reaction>
</comment>
<comment type="subcellular location">
    <subcellularLocation>
        <location evidence="16">Cytoplasm</location>
    </subcellularLocation>
</comment>
<keyword evidence="5 16" id="KW-0963">Cytoplasm</keyword>
<dbReference type="Proteomes" id="UP000689967">
    <property type="component" value="Unassembled WGS sequence"/>
</dbReference>
<evidence type="ECO:0000256" key="8">
    <source>
        <dbReference type="ARBA" id="ARBA00022741"/>
    </source>
</evidence>
<dbReference type="PROSITE" id="PS01128">
    <property type="entry name" value="SHIKIMATE_KINASE"/>
    <property type="match status" value="1"/>
</dbReference>
<feature type="binding site" evidence="16">
    <location>
        <position position="519"/>
    </location>
    <ligand>
        <name>Zn(2+)</name>
        <dbReference type="ChEBI" id="CHEBI:29105"/>
    </ligand>
</feature>
<feature type="binding site" evidence="16">
    <location>
        <position position="501"/>
    </location>
    <ligand>
        <name>Zn(2+)</name>
        <dbReference type="ChEBI" id="CHEBI:29105"/>
    </ligand>
</feature>
<feature type="binding site" evidence="15">
    <location>
        <position position="112"/>
    </location>
    <ligand>
        <name>substrate</name>
    </ligand>
</feature>
<comment type="caution">
    <text evidence="20">The sequence shown here is derived from an EMBL/GenBank/DDBJ whole genome shotgun (WGS) entry which is preliminary data.</text>
</comment>
<reference evidence="20 21" key="1">
    <citation type="submission" date="2021-01" db="EMBL/GenBank/DDBJ databases">
        <title>Roseomonas sp. nov, a bacterium isolated from an oil production mixture in Yumen Oilfield.</title>
        <authorList>
            <person name="Wu D."/>
        </authorList>
    </citation>
    <scope>NUCLEOTIDE SEQUENCE [LARGE SCALE GENOMIC DNA]</scope>
    <source>
        <strain evidence="20 21">ROY-5-3</strain>
    </source>
</reference>
<keyword evidence="21" id="KW-1185">Reference proteome</keyword>
<feature type="binding site" evidence="15">
    <location>
        <position position="94"/>
    </location>
    <ligand>
        <name>Mg(2+)</name>
        <dbReference type="ChEBI" id="CHEBI:18420"/>
    </ligand>
</feature>
<keyword evidence="11 16" id="KW-0520">NAD</keyword>
<dbReference type="PANTHER" id="PTHR43622">
    <property type="entry name" value="3-DEHYDROQUINATE SYNTHASE"/>
    <property type="match status" value="1"/>
</dbReference>
<feature type="binding site" evidence="16">
    <location>
        <position position="436"/>
    </location>
    <ligand>
        <name>Zn(2+)</name>
        <dbReference type="ChEBI" id="CHEBI:29105"/>
    </ligand>
</feature>
<keyword evidence="9 15" id="KW-0418">Kinase</keyword>
<evidence type="ECO:0000259" key="19">
    <source>
        <dbReference type="Pfam" id="PF24621"/>
    </source>
</evidence>
<keyword evidence="8 16" id="KW-0547">Nucleotide-binding</keyword>
<sequence length="621" mass="65286">MGILTRWGRANTVAPPGTGRPWREASFSKQLNPQYTPGSDDYVQAESAVASATVSRNSALSTWPQAEALPPEAVAFSPSPRSIVLVGMPGCGKSSIGKRLAARLDLPFLDADTEIEAAAGLPITEIFSRYGEPHFRDGERRVIARLLAGPPLVLATGGGAFTDARTRAAVRESGALAVWLRCTLPVLLRRVAGRDHRPMFLNRDPREVLERLMVARHPTFAEAQVIVDCTDEPPETTTKRVMDALAVHRDPARLKVRLSERSYDIVVGDGLLERAGALMAPVLPARRAVVVTDSSVAPLHLPALRAGLEQAGITLVATVEVPPGEASKSFAQLEKVVEAALAAGADRRTAVVALGGGVVGDLAGFAAAVALRGLPFIQVPTTLLAQVDSSVGGKTGINLGLGKNLVGAFHQPLLVLADTTVLATLPPRELRAGYAEVAKHGLLQGALWDWCEAEGARAVAGDPAALAHAVLESCRLKSGVVAADEREESAEGGRALLNLGHTFGHAFEAECGYGGTLLHGEAVAVGLGLAASLSARLGFCSQELPGRVIAHLQACGLPARIGDLPRSFSAERLMTRMRKDKKVRDGAMRFVLLRGPGDAFTTSEVPPAAVMSLLRDEGAAA</sequence>
<evidence type="ECO:0000256" key="17">
    <source>
        <dbReference type="SAM" id="MobiDB-lite"/>
    </source>
</evidence>
<keyword evidence="10 15" id="KW-0067">ATP-binding</keyword>
<comment type="cofactor">
    <cofactor evidence="2 16">
        <name>NAD(+)</name>
        <dbReference type="ChEBI" id="CHEBI:57540"/>
    </cofactor>
</comment>
<organism evidence="20 21">
    <name type="scientific">Falsiroseomonas oleicola</name>
    <dbReference type="NCBI Taxonomy" id="2801474"/>
    <lineage>
        <taxon>Bacteria</taxon>
        <taxon>Pseudomonadati</taxon>
        <taxon>Pseudomonadota</taxon>
        <taxon>Alphaproteobacteria</taxon>
        <taxon>Acetobacterales</taxon>
        <taxon>Roseomonadaceae</taxon>
        <taxon>Falsiroseomonas</taxon>
    </lineage>
</organism>
<name>A0ABS6H3W7_9PROT</name>
<feature type="domain" description="3-dehydroquinate synthase N-terminal" evidence="18">
    <location>
        <begin position="319"/>
        <end position="431"/>
    </location>
</feature>
<keyword evidence="13 16" id="KW-0456">Lyase</keyword>
<dbReference type="EC" id="2.7.1.71" evidence="15"/>
<keyword evidence="6 16" id="KW-0028">Amino-acid biosynthesis</keyword>
<evidence type="ECO:0000256" key="15">
    <source>
        <dbReference type="HAMAP-Rule" id="MF_00109"/>
    </source>
</evidence>
<dbReference type="NCBIfam" id="TIGR01357">
    <property type="entry name" value="aroB"/>
    <property type="match status" value="1"/>
</dbReference>
<keyword evidence="14" id="KW-0511">Multifunctional enzyme</keyword>
<comment type="function">
    <text evidence="3 16">Catalyzes the conversion of 3-deoxy-D-arabino-heptulosonate 7-phosphate (DAHP) to dehydroquinate (DHQ).</text>
</comment>
<comment type="similarity">
    <text evidence="16">Belongs to the sugar phosphate cyclases superfamily. Dehydroquinate synthase family.</text>
</comment>
<dbReference type="PANTHER" id="PTHR43622:SF7">
    <property type="entry name" value="3-DEHYDROQUINATE SYNTHASE, CHLOROPLASTIC"/>
    <property type="match status" value="1"/>
</dbReference>
<evidence type="ECO:0000256" key="13">
    <source>
        <dbReference type="ARBA" id="ARBA00023239"/>
    </source>
</evidence>
<keyword evidence="16" id="KW-0862">Zinc</keyword>
<dbReference type="HAMAP" id="MF_00109">
    <property type="entry name" value="Shikimate_kinase"/>
    <property type="match status" value="1"/>
</dbReference>
<keyword evidence="7 15" id="KW-0808">Transferase</keyword>
<comment type="cofactor">
    <cofactor evidence="16">
        <name>Co(2+)</name>
        <dbReference type="ChEBI" id="CHEBI:48828"/>
    </cofactor>
    <cofactor evidence="16">
        <name>Zn(2+)</name>
        <dbReference type="ChEBI" id="CHEBI:29105"/>
    </cofactor>
    <text evidence="16">Binds 1 divalent metal cation per subunit. Can use either Co(2+) or Zn(2+).</text>
</comment>
<feature type="binding site" evidence="15">
    <location>
        <position position="136"/>
    </location>
    <ligand>
        <name>substrate</name>
    </ligand>
</feature>
<dbReference type="NCBIfam" id="NF010552">
    <property type="entry name" value="PRK13946.1"/>
    <property type="match status" value="1"/>
</dbReference>
<evidence type="ECO:0000256" key="4">
    <source>
        <dbReference type="ARBA" id="ARBA00004661"/>
    </source>
</evidence>
<comment type="catalytic activity">
    <reaction evidence="15">
        <text>shikimate + ATP = 3-phosphoshikimate + ADP + H(+)</text>
        <dbReference type="Rhea" id="RHEA:13121"/>
        <dbReference type="ChEBI" id="CHEBI:15378"/>
        <dbReference type="ChEBI" id="CHEBI:30616"/>
        <dbReference type="ChEBI" id="CHEBI:36208"/>
        <dbReference type="ChEBI" id="CHEBI:145989"/>
        <dbReference type="ChEBI" id="CHEBI:456216"/>
        <dbReference type="EC" id="2.7.1.71"/>
    </reaction>
</comment>
<dbReference type="Pfam" id="PF01202">
    <property type="entry name" value="SKI"/>
    <property type="match status" value="1"/>
</dbReference>
<comment type="pathway">
    <text evidence="15">Metabolic intermediate biosynthesis; chorismate biosynthesis; chorismate from D-erythrose 4-phosphate and phosphoenolpyruvate: step 5/7.</text>
</comment>
<feature type="binding site" evidence="15">
    <location>
        <begin position="90"/>
        <end position="95"/>
    </location>
    <ligand>
        <name>ATP</name>
        <dbReference type="ChEBI" id="CHEBI:30616"/>
    </ligand>
</feature>
<protein>
    <recommendedName>
        <fullName evidence="15 16">Multifunctional fusion protein</fullName>
    </recommendedName>
    <domain>
        <recommendedName>
            <fullName evidence="15">Shikimate kinase</fullName>
            <shortName evidence="15">SK</shortName>
            <ecNumber evidence="15">2.7.1.71</ecNumber>
        </recommendedName>
    </domain>
    <domain>
        <recommendedName>
            <fullName evidence="16">3-dehydroquinate synthase</fullName>
            <shortName evidence="16">DHQS</shortName>
            <ecNumber evidence="16">4.2.3.4</ecNumber>
        </recommendedName>
    </domain>
</protein>
<evidence type="ECO:0000256" key="6">
    <source>
        <dbReference type="ARBA" id="ARBA00022605"/>
    </source>
</evidence>
<comment type="similarity">
    <text evidence="15">Belongs to the shikimate kinase family.</text>
</comment>
<keyword evidence="16" id="KW-0170">Cobalt</keyword>
<keyword evidence="16" id="KW-0479">Metal-binding</keyword>
<keyword evidence="15" id="KW-0460">Magnesium</keyword>
<evidence type="ECO:0000256" key="16">
    <source>
        <dbReference type="HAMAP-Rule" id="MF_00110"/>
    </source>
</evidence>
<evidence type="ECO:0000256" key="12">
    <source>
        <dbReference type="ARBA" id="ARBA00023141"/>
    </source>
</evidence>
<evidence type="ECO:0000313" key="21">
    <source>
        <dbReference type="Proteomes" id="UP000689967"/>
    </source>
</evidence>
<dbReference type="InterPro" id="IPR031322">
    <property type="entry name" value="Shikimate/glucono_kinase"/>
</dbReference>
<dbReference type="InterPro" id="IPR030960">
    <property type="entry name" value="DHQS/DOIS_N"/>
</dbReference>
<evidence type="ECO:0000256" key="2">
    <source>
        <dbReference type="ARBA" id="ARBA00001911"/>
    </source>
</evidence>
<dbReference type="InterPro" id="IPR016037">
    <property type="entry name" value="DHQ_synth_AroB"/>
</dbReference>
<dbReference type="InterPro" id="IPR056179">
    <property type="entry name" value="DHQS_C"/>
</dbReference>
<comment type="function">
    <text evidence="15">Catalyzes the specific phosphorylation of the 3-hydroxyl group of shikimic acid using ATP as a cosubstrate.</text>
</comment>
<feature type="binding site" evidence="15">
    <location>
        <position position="197"/>
    </location>
    <ligand>
        <name>ATP</name>
        <dbReference type="ChEBI" id="CHEBI:30616"/>
    </ligand>
</feature>
<evidence type="ECO:0000256" key="11">
    <source>
        <dbReference type="ARBA" id="ARBA00023027"/>
    </source>
</evidence>
<dbReference type="EMBL" id="JAERQM010000001">
    <property type="protein sequence ID" value="MBU8542231.1"/>
    <property type="molecule type" value="Genomic_DNA"/>
</dbReference>
<dbReference type="GO" id="GO:0003856">
    <property type="term" value="F:3-dehydroquinate synthase activity"/>
    <property type="evidence" value="ECO:0007669"/>
    <property type="project" value="UniProtKB-EC"/>
</dbReference>
<comment type="cofactor">
    <cofactor evidence="15">
        <name>Mg(2+)</name>
        <dbReference type="ChEBI" id="CHEBI:18420"/>
    </cofactor>
    <text evidence="15">Binds 1 Mg(2+) ion per subunit.</text>
</comment>
<feature type="binding site" evidence="16">
    <location>
        <begin position="357"/>
        <end position="361"/>
    </location>
    <ligand>
        <name>NAD(+)</name>
        <dbReference type="ChEBI" id="CHEBI:57540"/>
    </ligand>
</feature>
<evidence type="ECO:0000256" key="5">
    <source>
        <dbReference type="ARBA" id="ARBA00022490"/>
    </source>
</evidence>
<dbReference type="InterPro" id="IPR000623">
    <property type="entry name" value="Shikimate_kinase/TSH1"/>
</dbReference>
<evidence type="ECO:0000256" key="14">
    <source>
        <dbReference type="ARBA" id="ARBA00023268"/>
    </source>
</evidence>
<feature type="binding site" evidence="16">
    <location>
        <position position="403"/>
    </location>
    <ligand>
        <name>NAD(+)</name>
        <dbReference type="ChEBI" id="CHEBI:57540"/>
    </ligand>
</feature>
<evidence type="ECO:0000256" key="10">
    <source>
        <dbReference type="ARBA" id="ARBA00022840"/>
    </source>
</evidence>
<feature type="domain" description="3-dehydroquinate synthase C-terminal" evidence="19">
    <location>
        <begin position="433"/>
        <end position="583"/>
    </location>
</feature>
<dbReference type="EC" id="4.2.3.4" evidence="16"/>
<gene>
    <name evidence="16" type="primary">aroB</name>
    <name evidence="15" type="synonym">aroK</name>
    <name evidence="20" type="ORF">JJQ90_00855</name>
</gene>
<feature type="binding site" evidence="16">
    <location>
        <begin position="381"/>
        <end position="382"/>
    </location>
    <ligand>
        <name>NAD(+)</name>
        <dbReference type="ChEBI" id="CHEBI:57540"/>
    </ligand>
</feature>
<comment type="subunit">
    <text evidence="15">Monomer.</text>
</comment>
<comment type="pathway">
    <text evidence="4 16">Metabolic intermediate biosynthesis; chorismate biosynthesis; chorismate from D-erythrose 4-phosphate and phosphoenolpyruvate: step 2/7.</text>
</comment>
<dbReference type="Pfam" id="PF01761">
    <property type="entry name" value="DHQ_synthase"/>
    <property type="match status" value="1"/>
</dbReference>
<dbReference type="InterPro" id="IPR023000">
    <property type="entry name" value="Shikimate_kinase_CS"/>
</dbReference>
<evidence type="ECO:0000256" key="9">
    <source>
        <dbReference type="ARBA" id="ARBA00022777"/>
    </source>
</evidence>
<dbReference type="Pfam" id="PF24621">
    <property type="entry name" value="DHQS_C"/>
    <property type="match status" value="1"/>
</dbReference>
<feature type="region of interest" description="Disordered" evidence="17">
    <location>
        <begin position="1"/>
        <end position="24"/>
    </location>
</feature>
<dbReference type="InterPro" id="IPR050071">
    <property type="entry name" value="Dehydroquinate_synthase"/>
</dbReference>
<feature type="binding site" evidence="15">
    <location>
        <position position="216"/>
    </location>
    <ligand>
        <name>substrate</name>
    </ligand>
</feature>
<evidence type="ECO:0000256" key="3">
    <source>
        <dbReference type="ARBA" id="ARBA00003485"/>
    </source>
</evidence>
<evidence type="ECO:0000313" key="20">
    <source>
        <dbReference type="EMBL" id="MBU8542231.1"/>
    </source>
</evidence>
<dbReference type="CDD" id="cd00464">
    <property type="entry name" value="SK"/>
    <property type="match status" value="1"/>
</dbReference>
<feature type="binding site" evidence="16">
    <location>
        <position position="394"/>
    </location>
    <ligand>
        <name>NAD(+)</name>
        <dbReference type="ChEBI" id="CHEBI:57540"/>
    </ligand>
</feature>
<evidence type="ECO:0000256" key="7">
    <source>
        <dbReference type="ARBA" id="ARBA00022679"/>
    </source>
</evidence>
<accession>A0ABS6H3W7</accession>
<feature type="binding site" evidence="15">
    <location>
        <position position="158"/>
    </location>
    <ligand>
        <name>substrate</name>
    </ligand>
</feature>
<comment type="caution">
    <text evidence="16">Lacks conserved residue(s) required for the propagation of feature annotation.</text>
</comment>
<keyword evidence="12 16" id="KW-0057">Aromatic amino acid biosynthesis</keyword>
<proteinExistence type="inferred from homology"/>
<evidence type="ECO:0000256" key="1">
    <source>
        <dbReference type="ARBA" id="ARBA00001393"/>
    </source>
</evidence>
<evidence type="ECO:0000259" key="18">
    <source>
        <dbReference type="Pfam" id="PF01761"/>
    </source>
</evidence>
<dbReference type="CDD" id="cd08195">
    <property type="entry name" value="DHQS"/>
    <property type="match status" value="1"/>
</dbReference>